<dbReference type="AlphaFoldDB" id="A0A845BKK1"/>
<feature type="transmembrane region" description="Helical" evidence="7">
    <location>
        <begin position="145"/>
        <end position="169"/>
    </location>
</feature>
<sequence>MSLEMLAPIMFVSLIFFLLIGYPVAFALSAVGLLFSWIGIHFDLLRPELLQALPRQVFDIMRNDTLLAIPFFTFMGLILERSGMAEAMLDTIGQLFGRVRGGIAYAVIFVGALLAATTGVVAASVISMGLISLPIMLRYGYDQRVATGVIAASGTLAQIIPPSLVLIVLADQLGTSVGDMYAAAMLPGLLLCVFYAMYIFSISLFRPQWVPALPPEARTLRGGKLMLQVLLVMVPPLLLIFLVLGTIFLGIATPTEGGAMGAVGAIVLAMINRKLDIRLLKQAMDSTLKLTTFVVFILIGARVFRIAFLGVNGDQWVEHLLTALPGGEIGFLVAVNIMVFFLAFFLDFFEIAFILVPLLAPVAQSLGIDLVWFGVILAVNMQTSFMHPPFGFALFYLRSVAPKEVKSSSIYKGAIPFVLIQIVMIGLVIAFPSLTTVFRDKEIVVDESKSEQVLEQLSIDNAALPENAIPAGSDASAASGEAADDGAALLKQLSGQ</sequence>
<dbReference type="GO" id="GO:0005886">
    <property type="term" value="C:plasma membrane"/>
    <property type="evidence" value="ECO:0007669"/>
    <property type="project" value="UniProtKB-SubCell"/>
</dbReference>
<keyword evidence="5 7" id="KW-1133">Transmembrane helix</keyword>
<feature type="transmembrane region" description="Helical" evidence="7">
    <location>
        <begin position="103"/>
        <end position="133"/>
    </location>
</feature>
<reference evidence="9 10" key="1">
    <citation type="submission" date="2019-12" db="EMBL/GenBank/DDBJ databases">
        <title>Neisseriaceae gen. nov. sp. Genome sequencing and assembly.</title>
        <authorList>
            <person name="Liu Z."/>
            <person name="Li A."/>
        </authorList>
    </citation>
    <scope>NUCLEOTIDE SEQUENCE [LARGE SCALE GENOMIC DNA]</scope>
    <source>
        <strain evidence="9 10">B2N2-7</strain>
    </source>
</reference>
<evidence type="ECO:0000256" key="1">
    <source>
        <dbReference type="ARBA" id="ARBA00004429"/>
    </source>
</evidence>
<dbReference type="InterPro" id="IPR010656">
    <property type="entry name" value="DctM"/>
</dbReference>
<keyword evidence="10" id="KW-1185">Reference proteome</keyword>
<proteinExistence type="inferred from homology"/>
<comment type="subunit">
    <text evidence="7">The complex comprises the extracytoplasmic solute receptor protein and the two transmembrane proteins.</text>
</comment>
<feature type="transmembrane region" description="Helical" evidence="7">
    <location>
        <begin position="60"/>
        <end position="79"/>
    </location>
</feature>
<evidence type="ECO:0000256" key="7">
    <source>
        <dbReference type="RuleBase" id="RU369079"/>
    </source>
</evidence>
<feature type="transmembrane region" description="Helical" evidence="7">
    <location>
        <begin position="181"/>
        <end position="205"/>
    </location>
</feature>
<dbReference type="InterPro" id="IPR004681">
    <property type="entry name" value="TRAP_DctM"/>
</dbReference>
<feature type="transmembrane region" description="Helical" evidence="7">
    <location>
        <begin position="329"/>
        <end position="358"/>
    </location>
</feature>
<comment type="caution">
    <text evidence="7">Lacks conserved residue(s) required for the propagation of feature annotation.</text>
</comment>
<evidence type="ECO:0000256" key="6">
    <source>
        <dbReference type="ARBA" id="ARBA00023136"/>
    </source>
</evidence>
<dbReference type="Pfam" id="PF06808">
    <property type="entry name" value="DctM"/>
    <property type="match status" value="1"/>
</dbReference>
<feature type="transmembrane region" description="Helical" evidence="7">
    <location>
        <begin position="6"/>
        <end position="39"/>
    </location>
</feature>
<keyword evidence="6 7" id="KW-0472">Membrane</keyword>
<evidence type="ECO:0000313" key="10">
    <source>
        <dbReference type="Proteomes" id="UP000467214"/>
    </source>
</evidence>
<protein>
    <recommendedName>
        <fullName evidence="7">TRAP transporter large permease protein</fullName>
    </recommendedName>
</protein>
<comment type="function">
    <text evidence="7">Part of the tripartite ATP-independent periplasmic (TRAP) transport system.</text>
</comment>
<evidence type="ECO:0000259" key="8">
    <source>
        <dbReference type="Pfam" id="PF06808"/>
    </source>
</evidence>
<feature type="transmembrane region" description="Helical" evidence="7">
    <location>
        <begin position="409"/>
        <end position="431"/>
    </location>
</feature>
<keyword evidence="4 7" id="KW-0812">Transmembrane</keyword>
<gene>
    <name evidence="9" type="ORF">GQF02_09460</name>
</gene>
<dbReference type="Proteomes" id="UP000467214">
    <property type="component" value="Unassembled WGS sequence"/>
</dbReference>
<comment type="similarity">
    <text evidence="7">Belongs to the TRAP transporter large permease family.</text>
</comment>
<dbReference type="PANTHER" id="PTHR33362:SF7">
    <property type="entry name" value="SLL1103 PROTEIN"/>
    <property type="match status" value="1"/>
</dbReference>
<comment type="caution">
    <text evidence="9">The sequence shown here is derived from an EMBL/GenBank/DDBJ whole genome shotgun (WGS) entry which is preliminary data.</text>
</comment>
<comment type="subcellular location">
    <subcellularLocation>
        <location evidence="1 7">Cell inner membrane</location>
        <topology evidence="1 7">Multi-pass membrane protein</topology>
    </subcellularLocation>
</comment>
<dbReference type="NCBIfam" id="TIGR00786">
    <property type="entry name" value="dctM"/>
    <property type="match status" value="1"/>
</dbReference>
<evidence type="ECO:0000256" key="4">
    <source>
        <dbReference type="ARBA" id="ARBA00022692"/>
    </source>
</evidence>
<feature type="transmembrane region" description="Helical" evidence="7">
    <location>
        <begin position="225"/>
        <end position="251"/>
    </location>
</feature>
<feature type="transmembrane region" description="Helical" evidence="7">
    <location>
        <begin position="257"/>
        <end position="275"/>
    </location>
</feature>
<evidence type="ECO:0000256" key="2">
    <source>
        <dbReference type="ARBA" id="ARBA00022475"/>
    </source>
</evidence>
<feature type="transmembrane region" description="Helical" evidence="7">
    <location>
        <begin position="287"/>
        <end position="309"/>
    </location>
</feature>
<organism evidence="9 10">
    <name type="scientific">Craterilacuibacter sinensis</name>
    <dbReference type="NCBI Taxonomy" id="2686017"/>
    <lineage>
        <taxon>Bacteria</taxon>
        <taxon>Pseudomonadati</taxon>
        <taxon>Pseudomonadota</taxon>
        <taxon>Betaproteobacteria</taxon>
        <taxon>Neisseriales</taxon>
        <taxon>Neisseriaceae</taxon>
        <taxon>Craterilacuibacter</taxon>
    </lineage>
</organism>
<dbReference type="EMBL" id="WSSB01000007">
    <property type="protein sequence ID" value="MXR37197.1"/>
    <property type="molecule type" value="Genomic_DNA"/>
</dbReference>
<name>A0A845BKK1_9NEIS</name>
<keyword evidence="3 7" id="KW-0997">Cell inner membrane</keyword>
<dbReference type="RefSeq" id="WP_160796601.1">
    <property type="nucleotide sequence ID" value="NZ_WSSB01000007.1"/>
</dbReference>
<dbReference type="GO" id="GO:0022857">
    <property type="term" value="F:transmembrane transporter activity"/>
    <property type="evidence" value="ECO:0007669"/>
    <property type="project" value="UniProtKB-UniRule"/>
</dbReference>
<keyword evidence="7" id="KW-0813">Transport</keyword>
<evidence type="ECO:0000256" key="5">
    <source>
        <dbReference type="ARBA" id="ARBA00022989"/>
    </source>
</evidence>
<evidence type="ECO:0000313" key="9">
    <source>
        <dbReference type="EMBL" id="MXR37197.1"/>
    </source>
</evidence>
<dbReference type="PANTHER" id="PTHR33362">
    <property type="entry name" value="SIALIC ACID TRAP TRANSPORTER PERMEASE PROTEIN SIAT-RELATED"/>
    <property type="match status" value="1"/>
</dbReference>
<evidence type="ECO:0000256" key="3">
    <source>
        <dbReference type="ARBA" id="ARBA00022519"/>
    </source>
</evidence>
<keyword evidence="2" id="KW-1003">Cell membrane</keyword>
<accession>A0A845BKK1</accession>
<feature type="domain" description="TRAP C4-dicarboxylate transport system permease DctM subunit" evidence="8">
    <location>
        <begin position="11"/>
        <end position="433"/>
    </location>
</feature>